<feature type="compositionally biased region" description="Basic and acidic residues" evidence="8">
    <location>
        <begin position="497"/>
        <end position="507"/>
    </location>
</feature>
<feature type="repeat" description="WD" evidence="7">
    <location>
        <begin position="258"/>
        <end position="290"/>
    </location>
</feature>
<comment type="pathway">
    <text evidence="6">tRNA modification; N(7)-methylguanine-tRNA biosynthesis.</text>
</comment>
<reference evidence="9" key="1">
    <citation type="submission" date="2023-11" db="EMBL/GenBank/DDBJ databases">
        <authorList>
            <person name="Alioto T."/>
            <person name="Alioto T."/>
            <person name="Gomez Garrido J."/>
        </authorList>
    </citation>
    <scope>NUCLEOTIDE SEQUENCE</scope>
</reference>
<dbReference type="InterPro" id="IPR028884">
    <property type="entry name" value="Trm82"/>
</dbReference>
<comment type="caution">
    <text evidence="9">The sequence shown here is derived from an EMBL/GenBank/DDBJ whole genome shotgun (WGS) entry which is preliminary data.</text>
</comment>
<evidence type="ECO:0000256" key="6">
    <source>
        <dbReference type="HAMAP-Rule" id="MF_03056"/>
    </source>
</evidence>
<comment type="similarity">
    <text evidence="6">Belongs to the WD repeat TRM82 family.</text>
</comment>
<proteinExistence type="inferred from homology"/>
<feature type="compositionally biased region" description="Basic and acidic residues" evidence="8">
    <location>
        <begin position="447"/>
        <end position="459"/>
    </location>
</feature>
<dbReference type="GO" id="GO:0005829">
    <property type="term" value="C:cytosol"/>
    <property type="evidence" value="ECO:0007669"/>
    <property type="project" value="TreeGrafter"/>
</dbReference>
<evidence type="ECO:0000313" key="10">
    <source>
        <dbReference type="Proteomes" id="UP001296104"/>
    </source>
</evidence>
<evidence type="ECO:0000256" key="5">
    <source>
        <dbReference type="ARBA" id="ARBA00023242"/>
    </source>
</evidence>
<dbReference type="PANTHER" id="PTHR16288:SF0">
    <property type="entry name" value="TRNA (GUANINE-N(7)-)-METHYLTRANSFERASE NON-CATALYTIC SUBUNIT WDR4"/>
    <property type="match status" value="1"/>
</dbReference>
<keyword evidence="5 6" id="KW-0539">Nucleus</keyword>
<evidence type="ECO:0000256" key="3">
    <source>
        <dbReference type="ARBA" id="ARBA00022694"/>
    </source>
</evidence>
<feature type="compositionally biased region" description="Basic and acidic residues" evidence="8">
    <location>
        <begin position="467"/>
        <end position="486"/>
    </location>
</feature>
<feature type="region of interest" description="Disordered" evidence="8">
    <location>
        <begin position="443"/>
        <end position="507"/>
    </location>
</feature>
<comment type="subcellular location">
    <subcellularLocation>
        <location evidence="1 6">Nucleus</location>
    </subcellularLocation>
</comment>
<dbReference type="HAMAP" id="MF_03056">
    <property type="entry name" value="TRM82"/>
    <property type="match status" value="1"/>
</dbReference>
<keyword evidence="10" id="KW-1185">Reference proteome</keyword>
<dbReference type="InterPro" id="IPR015943">
    <property type="entry name" value="WD40/YVTN_repeat-like_dom_sf"/>
</dbReference>
<dbReference type="PROSITE" id="PS50082">
    <property type="entry name" value="WD_REPEATS_2"/>
    <property type="match status" value="1"/>
</dbReference>
<accession>A0AAI9ECR5</accession>
<name>A0AAI9ECR5_9PEZI</name>
<dbReference type="Proteomes" id="UP001296104">
    <property type="component" value="Unassembled WGS sequence"/>
</dbReference>
<gene>
    <name evidence="9" type="ORF">LECACI_7A006517</name>
</gene>
<evidence type="ECO:0000256" key="7">
    <source>
        <dbReference type="PROSITE-ProRule" id="PRU00221"/>
    </source>
</evidence>
<protein>
    <submittedName>
        <fullName evidence="9">tRNA (Guanine-N(7)-)-methyltransferase non-catalytic subunit trm82</fullName>
    </submittedName>
</protein>
<keyword evidence="3 6" id="KW-0819">tRNA processing</keyword>
<dbReference type="GO" id="GO:0043527">
    <property type="term" value="C:tRNA methyltransferase complex"/>
    <property type="evidence" value="ECO:0007669"/>
    <property type="project" value="TreeGrafter"/>
</dbReference>
<organism evidence="9 10">
    <name type="scientific">Lecanosticta acicola</name>
    <dbReference type="NCBI Taxonomy" id="111012"/>
    <lineage>
        <taxon>Eukaryota</taxon>
        <taxon>Fungi</taxon>
        <taxon>Dikarya</taxon>
        <taxon>Ascomycota</taxon>
        <taxon>Pezizomycotina</taxon>
        <taxon>Dothideomycetes</taxon>
        <taxon>Dothideomycetidae</taxon>
        <taxon>Mycosphaerellales</taxon>
        <taxon>Mycosphaerellaceae</taxon>
        <taxon>Lecanosticta</taxon>
    </lineage>
</organism>
<dbReference type="SMART" id="SM00320">
    <property type="entry name" value="WD40"/>
    <property type="match status" value="3"/>
</dbReference>
<evidence type="ECO:0000256" key="8">
    <source>
        <dbReference type="SAM" id="MobiDB-lite"/>
    </source>
</evidence>
<evidence type="ECO:0000256" key="4">
    <source>
        <dbReference type="ARBA" id="ARBA00022737"/>
    </source>
</evidence>
<comment type="function">
    <text evidence="6">Required for the formation of N(7)-methylguanine at position 46 (m7G46) in tRNA. In the complex, it is required to stabilize and induce conformational changes of the catalytic subunit.</text>
</comment>
<dbReference type="EMBL" id="CAVMBE010000047">
    <property type="protein sequence ID" value="CAK4031359.1"/>
    <property type="molecule type" value="Genomic_DNA"/>
</dbReference>
<dbReference type="Gene3D" id="2.130.10.10">
    <property type="entry name" value="YVTN repeat-like/Quinoprotein amine dehydrogenase"/>
    <property type="match status" value="1"/>
</dbReference>
<evidence type="ECO:0000256" key="2">
    <source>
        <dbReference type="ARBA" id="ARBA00022574"/>
    </source>
</evidence>
<evidence type="ECO:0000256" key="1">
    <source>
        <dbReference type="ARBA" id="ARBA00004123"/>
    </source>
</evidence>
<dbReference type="AlphaFoldDB" id="A0AAI9ECR5"/>
<keyword evidence="4 6" id="KW-0677">Repeat</keyword>
<dbReference type="GO" id="GO:0106004">
    <property type="term" value="P:tRNA (guanine-N7)-methylation"/>
    <property type="evidence" value="ECO:0007669"/>
    <property type="project" value="UniProtKB-UniRule"/>
</dbReference>
<dbReference type="InterPro" id="IPR036322">
    <property type="entry name" value="WD40_repeat_dom_sf"/>
</dbReference>
<dbReference type="InterPro" id="IPR001680">
    <property type="entry name" value="WD40_rpt"/>
</dbReference>
<dbReference type="PANTHER" id="PTHR16288">
    <property type="entry name" value="WD40 REPEAT PROTEIN 4"/>
    <property type="match status" value="1"/>
</dbReference>
<dbReference type="GO" id="GO:0005634">
    <property type="term" value="C:nucleus"/>
    <property type="evidence" value="ECO:0007669"/>
    <property type="project" value="UniProtKB-SubCell"/>
</dbReference>
<evidence type="ECO:0000313" key="9">
    <source>
        <dbReference type="EMBL" id="CAK4031359.1"/>
    </source>
</evidence>
<keyword evidence="2 6" id="KW-0853">WD repeat</keyword>
<feature type="region of interest" description="Disordered" evidence="8">
    <location>
        <begin position="38"/>
        <end position="70"/>
    </location>
</feature>
<dbReference type="SUPFAM" id="SSF50978">
    <property type="entry name" value="WD40 repeat-like"/>
    <property type="match status" value="1"/>
</dbReference>
<sequence length="507" mass="56252">MLHPYQCLAAIGQEYLVAACGPRLLVLGLDHGRLISDWTSEDNSPEVGRADSNGAQQRPAKKQKTGTASAKAPNVIRLTVSEDQHHVVAVTDDKFVRVFEQESGVLAELSQRCMPKRPCAVQIMPDNATILIGDKFGDVYSIPLLPSEASEAAAAKEQSTPQPASTFKASATNLTVHTARNLKALEAQTKQKDFTPRKEPLKFEHELLLGHVAMLTDMKYLLKEDGGKEKGYILTADRDEHIRISRGPPQSHVIEGYCLGHTEFISKICQVGETNLLVSGGGDGWLGVWDWPEYKLRKKIDLLGHVRDTNGHQKDDQVAVSGIWSMSIDAAGGMDMEDVILVACDKIKALYIFPLSYLEADPAQHEKSEFERPVITEVPFEGCPLDVVVSGDRAIVSVDQRQNGKKRIQTFWPRKKGAEGDPLAPVLIEQEEEEGIEEQLKTLNDYRGPEKDVTHKELDGLLYGVAEMRKRRDQPEGGDNEERAQGPEDQENGQGEQQERTNYAEEE</sequence>